<comment type="similarity">
    <text evidence="1">Belongs to the RlmJ family.</text>
</comment>
<dbReference type="STRING" id="744872.Spica_1097"/>
<dbReference type="PANTHER" id="PTHR37426">
    <property type="entry name" value="RIBOSOMAL RNA LARGE SUBUNIT METHYLTRANSFERASE J"/>
    <property type="match status" value="1"/>
</dbReference>
<dbReference type="Pfam" id="PF04378">
    <property type="entry name" value="RsmJ"/>
    <property type="match status" value="1"/>
</dbReference>
<feature type="binding site" evidence="1">
    <location>
        <position position="163"/>
    </location>
    <ligand>
        <name>S-adenosyl-L-methionine</name>
        <dbReference type="ChEBI" id="CHEBI:59789"/>
    </ligand>
</feature>
<name>F8EZ13_GRAC1</name>
<accession>F8EZ13</accession>
<proteinExistence type="inferred from homology"/>
<feature type="binding site" evidence="1">
    <location>
        <position position="19"/>
    </location>
    <ligand>
        <name>S-adenosyl-L-methionine</name>
        <dbReference type="ChEBI" id="CHEBI:59789"/>
    </ligand>
</feature>
<comment type="subunit">
    <text evidence="1">Monomer.</text>
</comment>
<feature type="binding site" evidence="1">
    <location>
        <begin position="142"/>
        <end position="143"/>
    </location>
    <ligand>
        <name>S-adenosyl-L-methionine</name>
        <dbReference type="ChEBI" id="CHEBI:59789"/>
    </ligand>
</feature>
<dbReference type="Gene3D" id="3.40.50.150">
    <property type="entry name" value="Vaccinia Virus protein VP39"/>
    <property type="match status" value="1"/>
</dbReference>
<keyword evidence="1" id="KW-0694">RNA-binding</keyword>
<protein>
    <recommendedName>
        <fullName evidence="1">Ribosomal RNA large subunit methyltransferase J</fullName>
        <ecNumber evidence="1">2.1.1.266</ecNumber>
    </recommendedName>
    <alternativeName>
        <fullName evidence="1">23S rRNA (adenine(2030)-N6)-methyltransferase</fullName>
    </alternativeName>
    <alternativeName>
        <fullName evidence="1">23S rRNA m6A2030 methyltransferase</fullName>
    </alternativeName>
</protein>
<dbReference type="OrthoDB" id="9791274at2"/>
<feature type="binding site" evidence="1">
    <location>
        <position position="42"/>
    </location>
    <ligand>
        <name>S-adenosyl-L-methionine</name>
        <dbReference type="ChEBI" id="CHEBI:59789"/>
    </ligand>
</feature>
<dbReference type="InterPro" id="IPR007473">
    <property type="entry name" value="RlmJ"/>
</dbReference>
<comment type="catalytic activity">
    <reaction evidence="1">
        <text>adenosine(2030) in 23S rRNA + S-adenosyl-L-methionine = N(6)-methyladenosine(2030) in 23S rRNA + S-adenosyl-L-homocysteine + H(+)</text>
        <dbReference type="Rhea" id="RHEA:43736"/>
        <dbReference type="Rhea" id="RHEA-COMP:10668"/>
        <dbReference type="Rhea" id="RHEA-COMP:10669"/>
        <dbReference type="ChEBI" id="CHEBI:15378"/>
        <dbReference type="ChEBI" id="CHEBI:57856"/>
        <dbReference type="ChEBI" id="CHEBI:59789"/>
        <dbReference type="ChEBI" id="CHEBI:74411"/>
        <dbReference type="ChEBI" id="CHEBI:74449"/>
        <dbReference type="EC" id="2.1.1.266"/>
    </reaction>
</comment>
<feature type="binding site" evidence="1">
    <location>
        <position position="99"/>
    </location>
    <ligand>
        <name>S-adenosyl-L-methionine</name>
        <dbReference type="ChEBI" id="CHEBI:59789"/>
    </ligand>
</feature>
<sequence length="291" mass="33165">MLAYRHAFHAGNHADILKHFFLFHSLSYMIQKDVPLLYMDTHAGSGAYSLHSGYATQNEEWRTGFQRLLDYPGPIPASIQQFKDFLEQCIADCGRYPGSPLIADRILRTQDRRVFYELHPTDYEALQQYFEGSKQVSILRSDGFEGIKAFLPPPSRRACIFIDPSYEMPSDYGKVVAALKEGLRRFATGTYIIWYPLLAKETAQALPKELLSLYPGNRLHVEIQTEHKRERGMYGSGLVLLNPPWALQQLLPEAIPVLTKILRETGSELRADGTEDETSPSIPACRFQFFT</sequence>
<comment type="function">
    <text evidence="1">Specifically methylates the adenine in position 2030 of 23S rRNA.</text>
</comment>
<dbReference type="GO" id="GO:0003723">
    <property type="term" value="F:RNA binding"/>
    <property type="evidence" value="ECO:0007669"/>
    <property type="project" value="UniProtKB-UniRule"/>
</dbReference>
<gene>
    <name evidence="1" type="primary">rlmJ</name>
    <name evidence="2" type="ordered locus">Spica_1097</name>
</gene>
<evidence type="ECO:0000313" key="3">
    <source>
        <dbReference type="Proteomes" id="UP000000503"/>
    </source>
</evidence>
<evidence type="ECO:0000256" key="1">
    <source>
        <dbReference type="HAMAP-Rule" id="MF_00934"/>
    </source>
</evidence>
<dbReference type="EC" id="2.1.1.266" evidence="1"/>
<dbReference type="InterPro" id="IPR029063">
    <property type="entry name" value="SAM-dependent_MTases_sf"/>
</dbReference>
<reference evidence="3" key="1">
    <citation type="journal article" date="2013" name="Stand. Genomic Sci.">
        <title>Genome sequence of the thermophilic fresh-water bacterium Spirochaeta caldaria type strain (H1(T)), reclassification of Spirochaeta caldaria, Spirochaeta stenostrepta, and Spirochaeta zuelzerae in the genus Treponema as Treponema caldaria comb. nov., Treponema stenostrepta comb. nov., and Treponema zuelzerae comb. nov., and emendation of the genus Treponema.</title>
        <authorList>
            <person name="Abt B."/>
            <person name="Goker M."/>
            <person name="Scheuner C."/>
            <person name="Han C."/>
            <person name="Lu M."/>
            <person name="Misra M."/>
            <person name="Lapidus A."/>
            <person name="Nolan M."/>
            <person name="Lucas S."/>
            <person name="Hammon N."/>
            <person name="Deshpande S."/>
            <person name="Cheng J.F."/>
            <person name="Tapia R."/>
            <person name="Goodwin L.A."/>
            <person name="Pitluck S."/>
            <person name="Liolios K."/>
            <person name="Pagani I."/>
            <person name="Ivanova N."/>
            <person name="Mavromatis K."/>
            <person name="Mikhailova N."/>
            <person name="Huntemann M."/>
            <person name="Pati A."/>
            <person name="Chen A."/>
            <person name="Palaniappan K."/>
            <person name="Land M."/>
            <person name="Hauser L."/>
            <person name="Jeffries C.D."/>
            <person name="Rohde M."/>
            <person name="Spring S."/>
            <person name="Gronow S."/>
            <person name="Detter J.C."/>
            <person name="Bristow J."/>
            <person name="Eisen J.A."/>
            <person name="Markowitz V."/>
            <person name="Hugenholtz P."/>
            <person name="Kyrpides N.C."/>
            <person name="Woyke T."/>
            <person name="Klenk H.P."/>
        </authorList>
    </citation>
    <scope>NUCLEOTIDE SEQUENCE</scope>
    <source>
        <strain evidence="3">ATCC 51460 / DSM 7334 / H1</strain>
    </source>
</reference>
<feature type="site" description="Interaction with substrate rRNA" evidence="1">
    <location>
        <position position="4"/>
    </location>
</feature>
<dbReference type="HOGENOM" id="CLU_061769_1_0_12"/>
<dbReference type="KEGG" id="scd:Spica_1097"/>
<feature type="active site" description="Proton acceptor" evidence="1">
    <location>
        <position position="163"/>
    </location>
</feature>
<dbReference type="SUPFAM" id="SSF53335">
    <property type="entry name" value="S-adenosyl-L-methionine-dependent methyltransferases"/>
    <property type="match status" value="1"/>
</dbReference>
<keyword evidence="1" id="KW-0808">Transferase</keyword>
<evidence type="ECO:0000313" key="2">
    <source>
        <dbReference type="EMBL" id="AEJ19244.1"/>
    </source>
</evidence>
<keyword evidence="1" id="KW-0949">S-adenosyl-L-methionine</keyword>
<keyword evidence="3" id="KW-1185">Reference proteome</keyword>
<dbReference type="GO" id="GO:0005829">
    <property type="term" value="C:cytosol"/>
    <property type="evidence" value="ECO:0007669"/>
    <property type="project" value="TreeGrafter"/>
</dbReference>
<keyword evidence="1" id="KW-0489">Methyltransferase</keyword>
<dbReference type="HAMAP" id="MF_00934">
    <property type="entry name" value="23SrRNA_methyltr_J"/>
    <property type="match status" value="1"/>
</dbReference>
<dbReference type="eggNOG" id="COG2961">
    <property type="taxonomic scope" value="Bacteria"/>
</dbReference>
<organism evidence="2 3">
    <name type="scientific">Gracilinema caldarium (strain ATCC 51460 / DSM 7334 / H1)</name>
    <name type="common">Treponema caldarium</name>
    <dbReference type="NCBI Taxonomy" id="744872"/>
    <lineage>
        <taxon>Bacteria</taxon>
        <taxon>Pseudomonadati</taxon>
        <taxon>Spirochaetota</taxon>
        <taxon>Spirochaetia</taxon>
        <taxon>Spirochaetales</taxon>
        <taxon>Breznakiellaceae</taxon>
        <taxon>Gracilinema</taxon>
    </lineage>
</organism>
<dbReference type="GO" id="GO:0070475">
    <property type="term" value="P:rRNA base methylation"/>
    <property type="evidence" value="ECO:0007669"/>
    <property type="project" value="UniProtKB-UniRule"/>
</dbReference>
<dbReference type="EMBL" id="CP002868">
    <property type="protein sequence ID" value="AEJ19244.1"/>
    <property type="molecule type" value="Genomic_DNA"/>
</dbReference>
<dbReference type="PANTHER" id="PTHR37426:SF1">
    <property type="entry name" value="RIBOSOMAL RNA LARGE SUBUNIT METHYLTRANSFERASE J"/>
    <property type="match status" value="1"/>
</dbReference>
<dbReference type="Proteomes" id="UP000000503">
    <property type="component" value="Chromosome"/>
</dbReference>
<dbReference type="AlphaFoldDB" id="F8EZ13"/>
<keyword evidence="1" id="KW-0698">rRNA processing</keyword>
<feature type="binding site" evidence="1">
    <location>
        <position position="117"/>
    </location>
    <ligand>
        <name>S-adenosyl-L-methionine</name>
        <dbReference type="ChEBI" id="CHEBI:59789"/>
    </ligand>
</feature>
<dbReference type="GO" id="GO:0036307">
    <property type="term" value="F:23S rRNA (adenine(2030)-N(6))-methyltransferase activity"/>
    <property type="evidence" value="ECO:0007669"/>
    <property type="project" value="UniProtKB-UniRule"/>
</dbReference>